<accession>A0A6N1VA95</accession>
<keyword evidence="2" id="KW-0472">Membrane</keyword>
<reference evidence="3 4" key="1">
    <citation type="submission" date="2020-06" db="EMBL/GenBank/DDBJ databases">
        <title>Oricola thermophila sp. nov. isolated from a tidal sediments.</title>
        <authorList>
            <person name="Kwon K.K."/>
            <person name="Yang S.-H."/>
            <person name="Park M.-J."/>
        </authorList>
    </citation>
    <scope>NUCLEOTIDE SEQUENCE [LARGE SCALE GENOMIC DNA]</scope>
    <source>
        <strain evidence="3 4">MEBiC13590</strain>
    </source>
</reference>
<evidence type="ECO:0000313" key="3">
    <source>
        <dbReference type="EMBL" id="QKV17870.1"/>
    </source>
</evidence>
<dbReference type="Proteomes" id="UP000509367">
    <property type="component" value="Chromosome"/>
</dbReference>
<evidence type="ECO:0000313" key="4">
    <source>
        <dbReference type="Proteomes" id="UP000509367"/>
    </source>
</evidence>
<dbReference type="AlphaFoldDB" id="A0A6N1VA95"/>
<proteinExistence type="predicted"/>
<keyword evidence="2" id="KW-0812">Transmembrane</keyword>
<evidence type="ECO:0000256" key="2">
    <source>
        <dbReference type="SAM" id="Phobius"/>
    </source>
</evidence>
<sequence>MTANERERLAVLETQVESLLKQVAKMNDKLDDLDKKLTGSKAFRLGLLTALPLGGGGIGAWLQSYFGSGGPTGTH</sequence>
<protein>
    <submittedName>
        <fullName evidence="3">Uncharacterized protein</fullName>
    </submittedName>
</protein>
<feature type="coiled-coil region" evidence="1">
    <location>
        <begin position="2"/>
        <end position="36"/>
    </location>
</feature>
<keyword evidence="4" id="KW-1185">Reference proteome</keyword>
<evidence type="ECO:0000256" key="1">
    <source>
        <dbReference type="SAM" id="Coils"/>
    </source>
</evidence>
<name>A0A6N1VA95_9HYPH</name>
<dbReference type="EMBL" id="CP054836">
    <property type="protein sequence ID" value="QKV17870.1"/>
    <property type="molecule type" value="Genomic_DNA"/>
</dbReference>
<dbReference type="KEGG" id="orm:HTY61_05045"/>
<feature type="transmembrane region" description="Helical" evidence="2">
    <location>
        <begin position="45"/>
        <end position="66"/>
    </location>
</feature>
<dbReference type="RefSeq" id="WP_175275767.1">
    <property type="nucleotide sequence ID" value="NZ_CP054836.1"/>
</dbReference>
<gene>
    <name evidence="3" type="ORF">HTY61_05045</name>
</gene>
<keyword evidence="2" id="KW-1133">Transmembrane helix</keyword>
<organism evidence="3 4">
    <name type="scientific">Oricola thermophila</name>
    <dbReference type="NCBI Taxonomy" id="2742145"/>
    <lineage>
        <taxon>Bacteria</taxon>
        <taxon>Pseudomonadati</taxon>
        <taxon>Pseudomonadota</taxon>
        <taxon>Alphaproteobacteria</taxon>
        <taxon>Hyphomicrobiales</taxon>
        <taxon>Ahrensiaceae</taxon>
        <taxon>Oricola</taxon>
    </lineage>
</organism>
<keyword evidence="1" id="KW-0175">Coiled coil</keyword>